<accession>A0ACB7RVP7</accession>
<protein>
    <submittedName>
        <fullName evidence="1">Uncharacterized protein</fullName>
    </submittedName>
</protein>
<organism evidence="1 2">
    <name type="scientific">Hyalomma asiaticum</name>
    <name type="common">Tick</name>
    <dbReference type="NCBI Taxonomy" id="266040"/>
    <lineage>
        <taxon>Eukaryota</taxon>
        <taxon>Metazoa</taxon>
        <taxon>Ecdysozoa</taxon>
        <taxon>Arthropoda</taxon>
        <taxon>Chelicerata</taxon>
        <taxon>Arachnida</taxon>
        <taxon>Acari</taxon>
        <taxon>Parasitiformes</taxon>
        <taxon>Ixodida</taxon>
        <taxon>Ixodoidea</taxon>
        <taxon>Ixodidae</taxon>
        <taxon>Hyalomminae</taxon>
        <taxon>Hyalomma</taxon>
    </lineage>
</organism>
<evidence type="ECO:0000313" key="2">
    <source>
        <dbReference type="Proteomes" id="UP000821845"/>
    </source>
</evidence>
<reference evidence="1" key="1">
    <citation type="submission" date="2020-05" db="EMBL/GenBank/DDBJ databases">
        <title>Large-scale comparative analyses of tick genomes elucidate their genetic diversity and vector capacities.</title>
        <authorList>
            <person name="Jia N."/>
            <person name="Wang J."/>
            <person name="Shi W."/>
            <person name="Du L."/>
            <person name="Sun Y."/>
            <person name="Zhan W."/>
            <person name="Jiang J."/>
            <person name="Wang Q."/>
            <person name="Zhang B."/>
            <person name="Ji P."/>
            <person name="Sakyi L.B."/>
            <person name="Cui X."/>
            <person name="Yuan T."/>
            <person name="Jiang B."/>
            <person name="Yang W."/>
            <person name="Lam T.T.-Y."/>
            <person name="Chang Q."/>
            <person name="Ding S."/>
            <person name="Wang X."/>
            <person name="Zhu J."/>
            <person name="Ruan X."/>
            <person name="Zhao L."/>
            <person name="Wei J."/>
            <person name="Que T."/>
            <person name="Du C."/>
            <person name="Cheng J."/>
            <person name="Dai P."/>
            <person name="Han X."/>
            <person name="Huang E."/>
            <person name="Gao Y."/>
            <person name="Liu J."/>
            <person name="Shao H."/>
            <person name="Ye R."/>
            <person name="Li L."/>
            <person name="Wei W."/>
            <person name="Wang X."/>
            <person name="Wang C."/>
            <person name="Yang T."/>
            <person name="Huo Q."/>
            <person name="Li W."/>
            <person name="Guo W."/>
            <person name="Chen H."/>
            <person name="Zhou L."/>
            <person name="Ni X."/>
            <person name="Tian J."/>
            <person name="Zhou Y."/>
            <person name="Sheng Y."/>
            <person name="Liu T."/>
            <person name="Pan Y."/>
            <person name="Xia L."/>
            <person name="Li J."/>
            <person name="Zhao F."/>
            <person name="Cao W."/>
        </authorList>
    </citation>
    <scope>NUCLEOTIDE SEQUENCE</scope>
    <source>
        <strain evidence="1">Hyas-2018</strain>
    </source>
</reference>
<keyword evidence="2" id="KW-1185">Reference proteome</keyword>
<dbReference type="EMBL" id="CM023487">
    <property type="protein sequence ID" value="KAH6926575.1"/>
    <property type="molecule type" value="Genomic_DNA"/>
</dbReference>
<proteinExistence type="predicted"/>
<evidence type="ECO:0000313" key="1">
    <source>
        <dbReference type="EMBL" id="KAH6926575.1"/>
    </source>
</evidence>
<dbReference type="Proteomes" id="UP000821845">
    <property type="component" value="Chromosome 7"/>
</dbReference>
<sequence length="140" mass="15852">MVPRKAQGLAWADLRTEPRKLEPSNGGRYLRKVRGEESMTAGGYGIPGDSLHYKDITTTTTRKPHLAFVAYLFLALPMALLCEALSPQTATGRRYHSGWKRQDRSAPKFRRLATAVELDNSYQREYYTVAEEVLEAYAQV</sequence>
<name>A0ACB7RVP7_HYAAI</name>
<gene>
    <name evidence="1" type="ORF">HPB50_019816</name>
</gene>
<comment type="caution">
    <text evidence="1">The sequence shown here is derived from an EMBL/GenBank/DDBJ whole genome shotgun (WGS) entry which is preliminary data.</text>
</comment>